<proteinExistence type="predicted"/>
<dbReference type="OrthoDB" id="115878at2"/>
<dbReference type="InterPro" id="IPR050557">
    <property type="entry name" value="RTX_toxin/Mannuronan_C5-epim"/>
</dbReference>
<dbReference type="InterPro" id="IPR011049">
    <property type="entry name" value="Serralysin-like_metalloprot_C"/>
</dbReference>
<dbReference type="SUPFAM" id="SSF51120">
    <property type="entry name" value="beta-Roll"/>
    <property type="match status" value="2"/>
</dbReference>
<name>A0A2K9N9T7_9PROT</name>
<accession>A0A2K9N9T7</accession>
<dbReference type="PROSITE" id="PS00330">
    <property type="entry name" value="HEMOLYSIN_CALCIUM"/>
    <property type="match status" value="4"/>
</dbReference>
<organism evidence="3 4">
    <name type="scientific">Niveispirillum cyanobacteriorum</name>
    <dbReference type="NCBI Taxonomy" id="1612173"/>
    <lineage>
        <taxon>Bacteria</taxon>
        <taxon>Pseudomonadati</taxon>
        <taxon>Pseudomonadota</taxon>
        <taxon>Alphaproteobacteria</taxon>
        <taxon>Rhodospirillales</taxon>
        <taxon>Azospirillaceae</taxon>
        <taxon>Niveispirillum</taxon>
    </lineage>
</organism>
<sequence>MSVFAAAAAGSVINGGNFNDNLNGTTGNDTIDGGAGDDIINADAGDDSVLGSAGIDELHGGPGADFLSGGIGDDVLEGGAGDDTLDGGDGDDILYHRIQATTIAAAPVVIGDTTLTSDQGTDILRSIERAWVEGSAFGDHVTGSWRQEVMFGGDGADTLSGGGGNDTLMGGKGADILTGGAGQDVFEFHAQEFDTVDTVTDFAMGDLLTFLTYPTGSPYLAVKAIGAIAQGNGTGLLDGQVHVQAVAGGVRVYVGLDSKAGFDASVTLTGNYDLSRFISTGWGIGYRTTDIPAGTSGNDLLVGSAYGDTLRGGAGDDRLVGGGGPDLLDGGTGVDAVGLNTTLDQLYLARMVNGSVAMGVKAWGDPVVSELANVEFLYLSDRVLLLTVMEQAVSANLPLGFSEQGYLAVNPDVAAAVTAGVFASGWQHYQYYGQKEGRSTTALFDTNWYLKQNPDVAAVVAAGGMTAMDHFMTYGWREGRDPSAAFDVSAYLERHTDIAAAGVNPLVHLLGWGLAEGRVFTAADGGWIG</sequence>
<dbReference type="Gene3D" id="2.150.10.10">
    <property type="entry name" value="Serralysin-like metalloprotease, C-terminal"/>
    <property type="match status" value="3"/>
</dbReference>
<keyword evidence="4" id="KW-1185">Reference proteome</keyword>
<dbReference type="PANTHER" id="PTHR38340">
    <property type="entry name" value="S-LAYER PROTEIN"/>
    <property type="match status" value="1"/>
</dbReference>
<dbReference type="PANTHER" id="PTHR38340:SF1">
    <property type="entry name" value="S-LAYER PROTEIN"/>
    <property type="match status" value="1"/>
</dbReference>
<dbReference type="Pfam" id="PF00353">
    <property type="entry name" value="HemolysinCabind"/>
    <property type="match status" value="4"/>
</dbReference>
<dbReference type="KEGG" id="ncb:C0V82_06100"/>
<dbReference type="EMBL" id="CP025611">
    <property type="protein sequence ID" value="AUN29847.1"/>
    <property type="molecule type" value="Genomic_DNA"/>
</dbReference>
<dbReference type="AlphaFoldDB" id="A0A2K9N9T7"/>
<dbReference type="InterPro" id="IPR018511">
    <property type="entry name" value="Hemolysin-typ_Ca-bd_CS"/>
</dbReference>
<dbReference type="InterPro" id="IPR001343">
    <property type="entry name" value="Hemolysn_Ca-bd"/>
</dbReference>
<dbReference type="GO" id="GO:0005576">
    <property type="term" value="C:extracellular region"/>
    <property type="evidence" value="ECO:0007669"/>
    <property type="project" value="UniProtKB-SubCell"/>
</dbReference>
<reference evidence="3 4" key="1">
    <citation type="submission" date="2017-12" db="EMBL/GenBank/DDBJ databases">
        <title>Genomes of bacteria within cyanobacterial aggregates.</title>
        <authorList>
            <person name="Cai H."/>
        </authorList>
    </citation>
    <scope>NUCLEOTIDE SEQUENCE [LARGE SCALE GENOMIC DNA]</scope>
    <source>
        <strain evidence="3 4">TH16</strain>
    </source>
</reference>
<dbReference type="PRINTS" id="PR00313">
    <property type="entry name" value="CABNDNGRPT"/>
</dbReference>
<protein>
    <submittedName>
        <fullName evidence="3">Uncharacterized protein</fullName>
    </submittedName>
</protein>
<dbReference type="GO" id="GO:0005509">
    <property type="term" value="F:calcium ion binding"/>
    <property type="evidence" value="ECO:0007669"/>
    <property type="project" value="InterPro"/>
</dbReference>
<evidence type="ECO:0000313" key="3">
    <source>
        <dbReference type="EMBL" id="AUN29847.1"/>
    </source>
</evidence>
<keyword evidence="2" id="KW-0964">Secreted</keyword>
<evidence type="ECO:0000256" key="2">
    <source>
        <dbReference type="ARBA" id="ARBA00022525"/>
    </source>
</evidence>
<evidence type="ECO:0000256" key="1">
    <source>
        <dbReference type="ARBA" id="ARBA00004613"/>
    </source>
</evidence>
<gene>
    <name evidence="3" type="ORF">C0V82_06100</name>
</gene>
<dbReference type="Proteomes" id="UP000234752">
    <property type="component" value="Chromosome eg_1"/>
</dbReference>
<evidence type="ECO:0000313" key="4">
    <source>
        <dbReference type="Proteomes" id="UP000234752"/>
    </source>
</evidence>
<comment type="subcellular location">
    <subcellularLocation>
        <location evidence="1">Secreted</location>
    </subcellularLocation>
</comment>
<dbReference type="RefSeq" id="WP_102111565.1">
    <property type="nucleotide sequence ID" value="NZ_BMGN01000003.1"/>
</dbReference>